<name>A0A160TT31_9ZZZZ</name>
<protein>
    <submittedName>
        <fullName evidence="3">Benzoate 1,2-dioxygenase</fullName>
        <ecNumber evidence="3">1.14.12.10</ecNumber>
    </submittedName>
</protein>
<feature type="domain" description="Aromatic-ring-hydroxylating dioxygenase alpha subunit C-terminal" evidence="2">
    <location>
        <begin position="160"/>
        <end position="350"/>
    </location>
</feature>
<gene>
    <name evidence="3" type="ORF">MGWOODY_XGa2931</name>
</gene>
<dbReference type="PANTHER" id="PTHR43756">
    <property type="entry name" value="CHOLINE MONOOXYGENASE, CHLOROPLASTIC"/>
    <property type="match status" value="1"/>
</dbReference>
<dbReference type="InterPro" id="IPR015879">
    <property type="entry name" value="Ring_hydroxy_dOase_asu_C_dom"/>
</dbReference>
<dbReference type="EC" id="1.14.12.10" evidence="3"/>
<dbReference type="EMBL" id="CZRL01000098">
    <property type="protein sequence ID" value="CUS53880.1"/>
    <property type="molecule type" value="Genomic_DNA"/>
</dbReference>
<dbReference type="Gene3D" id="3.90.380.10">
    <property type="entry name" value="Naphthalene 1,2-dioxygenase Alpha Subunit, Chain A, domain 1"/>
    <property type="match status" value="3"/>
</dbReference>
<dbReference type="GO" id="GO:0051537">
    <property type="term" value="F:2 iron, 2 sulfur cluster binding"/>
    <property type="evidence" value="ECO:0007669"/>
    <property type="project" value="InterPro"/>
</dbReference>
<organism evidence="3">
    <name type="scientific">hydrothermal vent metagenome</name>
    <dbReference type="NCBI Taxonomy" id="652676"/>
    <lineage>
        <taxon>unclassified sequences</taxon>
        <taxon>metagenomes</taxon>
        <taxon>ecological metagenomes</taxon>
    </lineage>
</organism>
<evidence type="ECO:0000313" key="3">
    <source>
        <dbReference type="EMBL" id="CUS53880.1"/>
    </source>
</evidence>
<dbReference type="Gene3D" id="2.102.10.10">
    <property type="entry name" value="Rieske [2Fe-2S] iron-sulphur domain"/>
    <property type="match status" value="2"/>
</dbReference>
<dbReference type="SUPFAM" id="SSF50022">
    <property type="entry name" value="ISP domain"/>
    <property type="match status" value="1"/>
</dbReference>
<dbReference type="GO" id="GO:0018623">
    <property type="term" value="F:benzoate 1,2-dioxygenase activity"/>
    <property type="evidence" value="ECO:0007669"/>
    <property type="project" value="UniProtKB-EC"/>
</dbReference>
<dbReference type="GO" id="GO:0005506">
    <property type="term" value="F:iron ion binding"/>
    <property type="evidence" value="ECO:0007669"/>
    <property type="project" value="InterPro"/>
</dbReference>
<accession>A0A160TT31</accession>
<reference evidence="3" key="1">
    <citation type="submission" date="2015-10" db="EMBL/GenBank/DDBJ databases">
        <authorList>
            <person name="Gilbert D.G."/>
        </authorList>
    </citation>
    <scope>NUCLEOTIDE SEQUENCE</scope>
</reference>
<proteinExistence type="predicted"/>
<dbReference type="InterPro" id="IPR001663">
    <property type="entry name" value="Rng_hydr_dOase-A"/>
</dbReference>
<evidence type="ECO:0000259" key="2">
    <source>
        <dbReference type="Pfam" id="PF00848"/>
    </source>
</evidence>
<dbReference type="AlphaFoldDB" id="A0A160TT31"/>
<comment type="cofactor">
    <cofactor evidence="1">
        <name>Fe cation</name>
        <dbReference type="ChEBI" id="CHEBI:24875"/>
    </cofactor>
</comment>
<dbReference type="InterPro" id="IPR036922">
    <property type="entry name" value="Rieske_2Fe-2S_sf"/>
</dbReference>
<evidence type="ECO:0000256" key="1">
    <source>
        <dbReference type="ARBA" id="ARBA00001962"/>
    </source>
</evidence>
<dbReference type="PANTHER" id="PTHR43756:SF5">
    <property type="entry name" value="CHOLINE MONOOXYGENASE, CHLOROPLASTIC"/>
    <property type="match status" value="1"/>
</dbReference>
<keyword evidence="3" id="KW-0560">Oxidoreductase</keyword>
<dbReference type="SUPFAM" id="SSF55961">
    <property type="entry name" value="Bet v1-like"/>
    <property type="match status" value="1"/>
</dbReference>
<dbReference type="Pfam" id="PF00848">
    <property type="entry name" value="Ring_hydroxyl_A"/>
    <property type="match status" value="1"/>
</dbReference>
<keyword evidence="3" id="KW-0223">Dioxygenase</keyword>
<sequence length="354" mass="41029">MIGIHCHNKPMTDYEPIPPPKNFHDQAEHSWTLPAYWYTDSKVFEKEKKQIFYKNWWYVGTVRQLSKPGQIFTTTVVDQEVFVIRGEDNVLRAFYQENFRGTRGVKDIEDFNPSNFGLESVRVETLIGLVFVNLDANADALTDISESMVKDMRAYCPRLDDLVLSKSYELQTAANWKTLVDNNLESYHSAVAHPSLMGLLDYSTFEVWEGRFTTCHAMTNSNLDNSAYKVDSKDSVKRAIYSWLWPNTAFFIAPGPKNLGVFQMVPTGPESSLQRWEFYFENEQPTESEQAYLDWTINTLIPEDTALYENVQHGLRSQGYSQGRFVINRNRPEWSEHHVHQFQTLVRDAIMADC</sequence>